<dbReference type="AlphaFoldDB" id="A0A9P0MZU5"/>
<reference evidence="3" key="1">
    <citation type="submission" date="2022-02" db="EMBL/GenBank/DDBJ databases">
        <authorList>
            <person name="King R."/>
        </authorList>
    </citation>
    <scope>NUCLEOTIDE SEQUENCE</scope>
</reference>
<evidence type="ECO:0000256" key="1">
    <source>
        <dbReference type="SAM" id="MobiDB-lite"/>
    </source>
</evidence>
<dbReference type="Proteomes" id="UP001153321">
    <property type="component" value="Chromosome 12"/>
</dbReference>
<feature type="compositionally biased region" description="Low complexity" evidence="1">
    <location>
        <begin position="73"/>
        <end position="87"/>
    </location>
</feature>
<organism evidence="3 4">
    <name type="scientific">Spodoptera littoralis</name>
    <name type="common">Egyptian cotton leafworm</name>
    <dbReference type="NCBI Taxonomy" id="7109"/>
    <lineage>
        <taxon>Eukaryota</taxon>
        <taxon>Metazoa</taxon>
        <taxon>Ecdysozoa</taxon>
        <taxon>Arthropoda</taxon>
        <taxon>Hexapoda</taxon>
        <taxon>Insecta</taxon>
        <taxon>Pterygota</taxon>
        <taxon>Neoptera</taxon>
        <taxon>Endopterygota</taxon>
        <taxon>Lepidoptera</taxon>
        <taxon>Glossata</taxon>
        <taxon>Ditrysia</taxon>
        <taxon>Noctuoidea</taxon>
        <taxon>Noctuidae</taxon>
        <taxon>Amphipyrinae</taxon>
        <taxon>Spodoptera</taxon>
    </lineage>
</organism>
<feature type="chain" id="PRO_5040306633" evidence="2">
    <location>
        <begin position="17"/>
        <end position="173"/>
    </location>
</feature>
<feature type="region of interest" description="Disordered" evidence="1">
    <location>
        <begin position="73"/>
        <end position="93"/>
    </location>
</feature>
<evidence type="ECO:0000313" key="4">
    <source>
        <dbReference type="Proteomes" id="UP001153321"/>
    </source>
</evidence>
<dbReference type="EMBL" id="LR824543">
    <property type="protein sequence ID" value="CAH1636246.1"/>
    <property type="molecule type" value="Genomic_DNA"/>
</dbReference>
<protein>
    <submittedName>
        <fullName evidence="3">Uncharacterized protein</fullName>
    </submittedName>
</protein>
<keyword evidence="2" id="KW-0732">Signal</keyword>
<proteinExistence type="predicted"/>
<gene>
    <name evidence="3" type="ORF">SPLIT_LOCUS1608</name>
</gene>
<evidence type="ECO:0000313" key="3">
    <source>
        <dbReference type="EMBL" id="CAH1636246.1"/>
    </source>
</evidence>
<accession>A0A9P0MZU5</accession>
<feature type="signal peptide" evidence="2">
    <location>
        <begin position="1"/>
        <end position="16"/>
    </location>
</feature>
<keyword evidence="4" id="KW-1185">Reference proteome</keyword>
<sequence length="173" mass="20446">MLFWVFVILFFKVSQCQRGQTPYHLVHINQMDNLAQFDDAQHRGPKWYDYSVNSLEAASSLEDEKSSTLEISKYSSVSDEASSASSKETNERKRATQRYRTCHACPHDMLKKYTNIGIKWICAGYQRARRSFKSECMLRYRNCQDGTMFVKVHEHKCKNDTYHGRHWFYGYQV</sequence>
<name>A0A9P0MZU5_SPOLI</name>
<evidence type="ECO:0000256" key="2">
    <source>
        <dbReference type="SAM" id="SignalP"/>
    </source>
</evidence>